<sequence>MNEESVRDFKNMFFKVIPQPGVTPFWIDGEGEYRFPLTWNEEWVNPKVERKELSESELLFVDALNECWGVKDKHLPTWLLLTQSSKYVRDEILEPKYGHIHSKEFDHTGFANEYLLGGNTRIQMDGDNFIKNLEVVVRSSIKSAAISQAALNKLKGSVMVPDEEYVQLTTRVKGVEAEKRVIEGEKFELSSKVTTLEARLALETQEVGSLKELTKRLEKEKSEAEEKYKKLLVESKLKAENLKQLEVELQSAQELCDKFSNDGMLLAEEILENLKEQIQVLVPDFKVDQISPDFKVVDGMIVRPEFDVDMQPSPEEVGKEVAEQVQEQVLDQERSPEVQPAMSDPPPTPTFDV</sequence>
<evidence type="ECO:0000256" key="1">
    <source>
        <dbReference type="SAM" id="Coils"/>
    </source>
</evidence>
<gene>
    <name evidence="3" type="ORF">PIB30_105660</name>
</gene>
<keyword evidence="4" id="KW-1185">Reference proteome</keyword>
<feature type="region of interest" description="Disordered" evidence="2">
    <location>
        <begin position="328"/>
        <end position="353"/>
    </location>
</feature>
<accession>A0ABU6SYX4</accession>
<keyword evidence="1" id="KW-0175">Coiled coil</keyword>
<reference evidence="3 4" key="1">
    <citation type="journal article" date="2023" name="Plants (Basel)">
        <title>Bridging the Gap: Combining Genomics and Transcriptomics Approaches to Understand Stylosanthes scabra, an Orphan Legume from the Brazilian Caatinga.</title>
        <authorList>
            <person name="Ferreira-Neto J.R.C."/>
            <person name="da Silva M.D."/>
            <person name="Binneck E."/>
            <person name="de Melo N.F."/>
            <person name="da Silva R.H."/>
            <person name="de Melo A.L.T.M."/>
            <person name="Pandolfi V."/>
            <person name="Bustamante F.O."/>
            <person name="Brasileiro-Vidal A.C."/>
            <person name="Benko-Iseppon A.M."/>
        </authorList>
    </citation>
    <scope>NUCLEOTIDE SEQUENCE [LARGE SCALE GENOMIC DNA]</scope>
    <source>
        <tissue evidence="3">Leaves</tissue>
    </source>
</reference>
<name>A0ABU6SYX4_9FABA</name>
<feature type="compositionally biased region" description="Pro residues" evidence="2">
    <location>
        <begin position="343"/>
        <end position="353"/>
    </location>
</feature>
<organism evidence="3 4">
    <name type="scientific">Stylosanthes scabra</name>
    <dbReference type="NCBI Taxonomy" id="79078"/>
    <lineage>
        <taxon>Eukaryota</taxon>
        <taxon>Viridiplantae</taxon>
        <taxon>Streptophyta</taxon>
        <taxon>Embryophyta</taxon>
        <taxon>Tracheophyta</taxon>
        <taxon>Spermatophyta</taxon>
        <taxon>Magnoliopsida</taxon>
        <taxon>eudicotyledons</taxon>
        <taxon>Gunneridae</taxon>
        <taxon>Pentapetalae</taxon>
        <taxon>rosids</taxon>
        <taxon>fabids</taxon>
        <taxon>Fabales</taxon>
        <taxon>Fabaceae</taxon>
        <taxon>Papilionoideae</taxon>
        <taxon>50 kb inversion clade</taxon>
        <taxon>dalbergioids sensu lato</taxon>
        <taxon>Dalbergieae</taxon>
        <taxon>Pterocarpus clade</taxon>
        <taxon>Stylosanthes</taxon>
    </lineage>
</organism>
<dbReference type="EMBL" id="JASCZI010064362">
    <property type="protein sequence ID" value="MED6141661.1"/>
    <property type="molecule type" value="Genomic_DNA"/>
</dbReference>
<feature type="coiled-coil region" evidence="1">
    <location>
        <begin position="200"/>
        <end position="262"/>
    </location>
</feature>
<proteinExistence type="predicted"/>
<comment type="caution">
    <text evidence="3">The sequence shown here is derived from an EMBL/GenBank/DDBJ whole genome shotgun (WGS) entry which is preliminary data.</text>
</comment>
<evidence type="ECO:0000256" key="2">
    <source>
        <dbReference type="SAM" id="MobiDB-lite"/>
    </source>
</evidence>
<dbReference type="Proteomes" id="UP001341840">
    <property type="component" value="Unassembled WGS sequence"/>
</dbReference>
<protein>
    <submittedName>
        <fullName evidence="3">Uncharacterized protein</fullName>
    </submittedName>
</protein>
<evidence type="ECO:0000313" key="3">
    <source>
        <dbReference type="EMBL" id="MED6141661.1"/>
    </source>
</evidence>
<evidence type="ECO:0000313" key="4">
    <source>
        <dbReference type="Proteomes" id="UP001341840"/>
    </source>
</evidence>